<reference evidence="2 3" key="1">
    <citation type="journal article" date="2014" name="Agronomy (Basel)">
        <title>A Draft Genome Sequence for Ensete ventricosum, the Drought-Tolerant Tree Against Hunger.</title>
        <authorList>
            <person name="Harrison J."/>
            <person name="Moore K.A."/>
            <person name="Paszkiewicz K."/>
            <person name="Jones T."/>
            <person name="Grant M."/>
            <person name="Ambacheew D."/>
            <person name="Muzemil S."/>
            <person name="Studholme D.J."/>
        </authorList>
    </citation>
    <scope>NUCLEOTIDE SEQUENCE [LARGE SCALE GENOMIC DNA]</scope>
</reference>
<keyword evidence="1" id="KW-1133">Transmembrane helix</keyword>
<accession>A0A426YH57</accession>
<evidence type="ECO:0000313" key="3">
    <source>
        <dbReference type="Proteomes" id="UP000287651"/>
    </source>
</evidence>
<dbReference type="Proteomes" id="UP000287651">
    <property type="component" value="Unassembled WGS sequence"/>
</dbReference>
<organism evidence="2 3">
    <name type="scientific">Ensete ventricosum</name>
    <name type="common">Abyssinian banana</name>
    <name type="synonym">Musa ensete</name>
    <dbReference type="NCBI Taxonomy" id="4639"/>
    <lineage>
        <taxon>Eukaryota</taxon>
        <taxon>Viridiplantae</taxon>
        <taxon>Streptophyta</taxon>
        <taxon>Embryophyta</taxon>
        <taxon>Tracheophyta</taxon>
        <taxon>Spermatophyta</taxon>
        <taxon>Magnoliopsida</taxon>
        <taxon>Liliopsida</taxon>
        <taxon>Zingiberales</taxon>
        <taxon>Musaceae</taxon>
        <taxon>Ensete</taxon>
    </lineage>
</organism>
<keyword evidence="1" id="KW-0472">Membrane</keyword>
<dbReference type="AlphaFoldDB" id="A0A426YH57"/>
<keyword evidence="1" id="KW-0812">Transmembrane</keyword>
<protein>
    <submittedName>
        <fullName evidence="2">Uncharacterized protein</fullName>
    </submittedName>
</protein>
<gene>
    <name evidence="2" type="ORF">B296_00012711</name>
</gene>
<sequence>MPSPSQAIPTIAVTRASTIHPTVNQISLPLPPAQQERQPRRKQERVAAVRAMIGEDGGSVGYRRLIGRRPRAQKSEHSPAMMVLELLRVWSSKVVAPLLVLHRERAGAGGSGALLLLLLLFLLFLFLFLLADDGCSEYGKKLQHGGRCNDDDNDGK</sequence>
<evidence type="ECO:0000256" key="1">
    <source>
        <dbReference type="SAM" id="Phobius"/>
    </source>
</evidence>
<dbReference type="EMBL" id="AMZH03012424">
    <property type="protein sequence ID" value="RRT51043.1"/>
    <property type="molecule type" value="Genomic_DNA"/>
</dbReference>
<proteinExistence type="predicted"/>
<comment type="caution">
    <text evidence="2">The sequence shown here is derived from an EMBL/GenBank/DDBJ whole genome shotgun (WGS) entry which is preliminary data.</text>
</comment>
<name>A0A426YH57_ENSVE</name>
<evidence type="ECO:0000313" key="2">
    <source>
        <dbReference type="EMBL" id="RRT51043.1"/>
    </source>
</evidence>
<feature type="transmembrane region" description="Helical" evidence="1">
    <location>
        <begin position="112"/>
        <end position="131"/>
    </location>
</feature>